<name>A0A7M5X6J2_9CNID</name>
<evidence type="ECO:0000256" key="8">
    <source>
        <dbReference type="RuleBase" id="RU364122"/>
    </source>
</evidence>
<dbReference type="Pfam" id="PF03567">
    <property type="entry name" value="Sulfotransfer_2"/>
    <property type="match status" value="1"/>
</dbReference>
<dbReference type="EC" id="2.8.2.-" evidence="8"/>
<dbReference type="EnsemblMetazoa" id="CLYHEMT018342.1">
    <property type="protein sequence ID" value="CLYHEMP018342.1"/>
    <property type="gene ID" value="CLYHEMG018342"/>
</dbReference>
<dbReference type="PANTHER" id="PTHR12812:SF0">
    <property type="entry name" value="HEPARAN-SULFATE 6-O-SULFOTRANSFERASE"/>
    <property type="match status" value="1"/>
</dbReference>
<comment type="function">
    <text evidence="8">6-O-sulfation enzyme which catalyzes the transfer of sulfate from 3'-phosphoadenosine 5'-phosphosulfate (PAPS) to position 6 of the N-sulfoglucosamine residue (GlcNS) of heparan sulfate.</text>
</comment>
<evidence type="ECO:0000313" key="10">
    <source>
        <dbReference type="EnsemblMetazoa" id="CLYHEMP018342.1"/>
    </source>
</evidence>
<feature type="region of interest" description="Disordered" evidence="9">
    <location>
        <begin position="363"/>
        <end position="391"/>
    </location>
</feature>
<feature type="transmembrane region" description="Helical" evidence="8">
    <location>
        <begin position="7"/>
        <end position="26"/>
    </location>
</feature>
<evidence type="ECO:0000313" key="11">
    <source>
        <dbReference type="Proteomes" id="UP000594262"/>
    </source>
</evidence>
<organism evidence="10 11">
    <name type="scientific">Clytia hemisphaerica</name>
    <dbReference type="NCBI Taxonomy" id="252671"/>
    <lineage>
        <taxon>Eukaryota</taxon>
        <taxon>Metazoa</taxon>
        <taxon>Cnidaria</taxon>
        <taxon>Hydrozoa</taxon>
        <taxon>Hydroidolina</taxon>
        <taxon>Leptothecata</taxon>
        <taxon>Obeliida</taxon>
        <taxon>Clytiidae</taxon>
        <taxon>Clytia</taxon>
    </lineage>
</organism>
<keyword evidence="6 8" id="KW-0472">Membrane</keyword>
<dbReference type="PANTHER" id="PTHR12812">
    <property type="entry name" value="HEPARAN SULFATE 6-O-SULFOTRANSFERASE 3"/>
    <property type="match status" value="1"/>
</dbReference>
<protein>
    <recommendedName>
        <fullName evidence="8">Heparan-sulfate 6-O-sulfotransferase</fullName>
        <ecNumber evidence="8">2.8.2.-</ecNumber>
    </recommendedName>
</protein>
<evidence type="ECO:0000256" key="2">
    <source>
        <dbReference type="ARBA" id="ARBA00010109"/>
    </source>
</evidence>
<accession>A0A7M5X6J2</accession>
<keyword evidence="11" id="KW-1185">Reference proteome</keyword>
<dbReference type="GeneID" id="136814873"/>
<evidence type="ECO:0000256" key="5">
    <source>
        <dbReference type="ARBA" id="ARBA00022989"/>
    </source>
</evidence>
<keyword evidence="4 8" id="KW-0812">Transmembrane</keyword>
<dbReference type="GO" id="GO:0016020">
    <property type="term" value="C:membrane"/>
    <property type="evidence" value="ECO:0007669"/>
    <property type="project" value="UniProtKB-SubCell"/>
</dbReference>
<dbReference type="OrthoDB" id="406981at2759"/>
<dbReference type="Gene3D" id="3.40.50.300">
    <property type="entry name" value="P-loop containing nucleotide triphosphate hydrolases"/>
    <property type="match status" value="1"/>
</dbReference>
<evidence type="ECO:0000256" key="7">
    <source>
        <dbReference type="ARBA" id="ARBA00023180"/>
    </source>
</evidence>
<comment type="catalytic activity">
    <reaction evidence="8">
        <text>alpha-D-glucosaminyl-[heparan sulfate](n) + 3'-phosphoadenylyl sulfate = 6-sulfo-alpha-D-glucosaminyl-[heparan sulfate](n) + adenosine 3',5'-bisphosphate + H(+)</text>
        <dbReference type="Rhea" id="RHEA:56604"/>
        <dbReference type="Rhea" id="RHEA-COMP:9830"/>
        <dbReference type="Rhea" id="RHEA-COMP:14621"/>
        <dbReference type="ChEBI" id="CHEBI:15378"/>
        <dbReference type="ChEBI" id="CHEBI:58339"/>
        <dbReference type="ChEBI" id="CHEBI:58343"/>
        <dbReference type="ChEBI" id="CHEBI:58388"/>
        <dbReference type="ChEBI" id="CHEBI:140604"/>
    </reaction>
</comment>
<evidence type="ECO:0000256" key="4">
    <source>
        <dbReference type="ARBA" id="ARBA00022692"/>
    </source>
</evidence>
<dbReference type="InterPro" id="IPR005331">
    <property type="entry name" value="Sulfotransferase"/>
</dbReference>
<dbReference type="InterPro" id="IPR027417">
    <property type="entry name" value="P-loop_NTPase"/>
</dbReference>
<sequence>MARFKVIVIFLSFLVIIWLGYVYIYSNEKFGYLVSSTSSSNTYSSKIYQKLNFDISKNDVFSFVHIQKTGGTTMEKHLVINLKNGNCKCEQSKKPSCMCYRSVESKEIWLVCRYIQPKWPCGLHPDYASLATCTPDFIRKKHGQKNYRFLYGTLLREPVDRYLSEFRHRQRGASWEGSAINCKGKSFEGQNPRCYDGEIWLDLTLEKFLACPHNLAANRQTWMLSNVSDISCSVKSLMTKVNYQQRLLSRAKQTISEIAFFGLLEYPRESQFVFEKTFGLEFDEPFQLWDTGFAKVYIDGVNKELIEKVKKKNSLDAELYKFAKLVFFERYHYFVTLYGHPKFRAPSSESRFTLKDKKKRRLKENLPKSKAKQETLKRRIKAERARQAEEN</sequence>
<keyword evidence="3 8" id="KW-0808">Transferase</keyword>
<keyword evidence="7" id="KW-0325">Glycoprotein</keyword>
<dbReference type="AlphaFoldDB" id="A0A7M5X6J2"/>
<proteinExistence type="inferred from homology"/>
<comment type="subcellular location">
    <subcellularLocation>
        <location evidence="1">Membrane</location>
        <topology evidence="1">Single-pass membrane protein</topology>
    </subcellularLocation>
    <subcellularLocation>
        <location evidence="8">Membrane</location>
        <topology evidence="8">Single-pass type II membrane protein</topology>
    </subcellularLocation>
</comment>
<evidence type="ECO:0000256" key="1">
    <source>
        <dbReference type="ARBA" id="ARBA00004167"/>
    </source>
</evidence>
<evidence type="ECO:0000256" key="6">
    <source>
        <dbReference type="ARBA" id="ARBA00023136"/>
    </source>
</evidence>
<dbReference type="Proteomes" id="UP000594262">
    <property type="component" value="Unplaced"/>
</dbReference>
<dbReference type="InterPro" id="IPR010635">
    <property type="entry name" value="Heparan_SO4-6-sulfoTrfase"/>
</dbReference>
<keyword evidence="8" id="KW-0735">Signal-anchor</keyword>
<evidence type="ECO:0000256" key="9">
    <source>
        <dbReference type="SAM" id="MobiDB-lite"/>
    </source>
</evidence>
<reference evidence="10" key="1">
    <citation type="submission" date="2021-01" db="UniProtKB">
        <authorList>
            <consortium name="EnsemblMetazoa"/>
        </authorList>
    </citation>
    <scope>IDENTIFICATION</scope>
</reference>
<comment type="similarity">
    <text evidence="2 8">Belongs to the sulfotransferase 6 family.</text>
</comment>
<keyword evidence="5 8" id="KW-1133">Transmembrane helix</keyword>
<dbReference type="GO" id="GO:0017095">
    <property type="term" value="F:heparan sulfate 6-sulfotransferase activity"/>
    <property type="evidence" value="ECO:0007669"/>
    <property type="project" value="TreeGrafter"/>
</dbReference>
<evidence type="ECO:0000256" key="3">
    <source>
        <dbReference type="ARBA" id="ARBA00022679"/>
    </source>
</evidence>
<dbReference type="RefSeq" id="XP_066927399.1">
    <property type="nucleotide sequence ID" value="XM_067071298.1"/>
</dbReference>